<proteinExistence type="predicted"/>
<evidence type="ECO:0000313" key="3">
    <source>
        <dbReference type="Proteomes" id="UP000019205"/>
    </source>
</evidence>
<dbReference type="EMBL" id="AAOA02000002">
    <property type="protein sequence ID" value="EAQ98163.1"/>
    <property type="molecule type" value="Genomic_DNA"/>
</dbReference>
<feature type="chain" id="PRO_5002665371" description="DUF4252 domain-containing protein" evidence="1">
    <location>
        <begin position="20"/>
        <end position="177"/>
    </location>
</feature>
<reference evidence="2 3" key="1">
    <citation type="journal article" date="2007" name="Proc. Natl. Acad. Sci. U.S.A.">
        <title>Characterization of a marine gammaproteobacterium capable of aerobic anoxygenic photosynthesis.</title>
        <authorList>
            <person name="Fuchs B.M."/>
            <person name="Spring S."/>
            <person name="Teeling H."/>
            <person name="Quast C."/>
            <person name="Wulf J."/>
            <person name="Schattenhofer M."/>
            <person name="Yan S."/>
            <person name="Ferriera S."/>
            <person name="Johnson J."/>
            <person name="Glockner F.O."/>
            <person name="Amann R."/>
        </authorList>
    </citation>
    <scope>NUCLEOTIDE SEQUENCE [LARGE SCALE GENOMIC DNA]</scope>
    <source>
        <strain evidence="2">KT71</strain>
    </source>
</reference>
<protein>
    <recommendedName>
        <fullName evidence="4">DUF4252 domain-containing protein</fullName>
    </recommendedName>
</protein>
<evidence type="ECO:0000313" key="2">
    <source>
        <dbReference type="EMBL" id="EAQ98163.1"/>
    </source>
</evidence>
<dbReference type="OrthoDB" id="194679at2"/>
<dbReference type="InterPro" id="IPR025348">
    <property type="entry name" value="DUF4252"/>
</dbReference>
<evidence type="ECO:0008006" key="4">
    <source>
        <dbReference type="Google" id="ProtNLM"/>
    </source>
</evidence>
<dbReference type="AlphaFoldDB" id="A4A794"/>
<name>A4A794_9GAMM</name>
<organism evidence="2 3">
    <name type="scientific">Congregibacter litoralis KT71</name>
    <dbReference type="NCBI Taxonomy" id="314285"/>
    <lineage>
        <taxon>Bacteria</taxon>
        <taxon>Pseudomonadati</taxon>
        <taxon>Pseudomonadota</taxon>
        <taxon>Gammaproteobacteria</taxon>
        <taxon>Cellvibrionales</taxon>
        <taxon>Halieaceae</taxon>
        <taxon>Congregibacter</taxon>
    </lineage>
</organism>
<dbReference type="Proteomes" id="UP000019205">
    <property type="component" value="Chromosome"/>
</dbReference>
<gene>
    <name evidence="2" type="ORF">KT71_02912</name>
</gene>
<dbReference type="Pfam" id="PF14060">
    <property type="entry name" value="DUF4252"/>
    <property type="match status" value="1"/>
</dbReference>
<evidence type="ECO:0000256" key="1">
    <source>
        <dbReference type="SAM" id="SignalP"/>
    </source>
</evidence>
<dbReference type="HOGENOM" id="CLU_129767_0_0_6"/>
<accession>A4A794</accession>
<keyword evidence="1" id="KW-0732">Signal</keyword>
<keyword evidence="3" id="KW-1185">Reference proteome</keyword>
<feature type="signal peptide" evidence="1">
    <location>
        <begin position="1"/>
        <end position="19"/>
    </location>
</feature>
<comment type="caution">
    <text evidence="2">The sequence shown here is derived from an EMBL/GenBank/DDBJ whole genome shotgun (WGS) entry which is preliminary data.</text>
</comment>
<dbReference type="STRING" id="314285.KT71_02912"/>
<dbReference type="eggNOG" id="ENOG50339AJ">
    <property type="taxonomic scope" value="Bacteria"/>
</dbReference>
<sequence>MKIFALVLSLLLAPASAHSADVASADLPGYVDFSALADEYGEARVTINLSGSILGLVASLKHDNPAASETLKNLDSVRVQVYDTAGNTSAAASRMDAVSGKLMNAEWEQVIRVREAGERVHVFMKQGDNRIKGLMIMAVDPEEAVFINILGDIDPAHLETVVSQMNVVGNIDLDLSL</sequence>
<reference evidence="2 3" key="2">
    <citation type="journal article" date="2009" name="PLoS ONE">
        <title>The photosynthetic apparatus and its regulation in the aerobic gammaproteobacterium Congregibacter litoralis gen. nov., sp. nov.</title>
        <authorList>
            <person name="Spring S."/>
            <person name="Lunsdorf H."/>
            <person name="Fuchs B.M."/>
            <person name="Tindall B.J."/>
        </authorList>
    </citation>
    <scope>NUCLEOTIDE SEQUENCE [LARGE SCALE GENOMIC DNA]</scope>
    <source>
        <strain evidence="2">KT71</strain>
    </source>
</reference>
<dbReference type="RefSeq" id="WP_008292986.1">
    <property type="nucleotide sequence ID" value="NZ_CM002299.1"/>
</dbReference>